<evidence type="ECO:0000256" key="3">
    <source>
        <dbReference type="ARBA" id="ARBA00022448"/>
    </source>
</evidence>
<keyword evidence="13" id="KW-1185">Reference proteome</keyword>
<evidence type="ECO:0000256" key="7">
    <source>
        <dbReference type="ARBA" id="ARBA00023065"/>
    </source>
</evidence>
<keyword evidence="7" id="KW-0406">Ion transport</keyword>
<dbReference type="InterPro" id="IPR027470">
    <property type="entry name" value="Cation_efflux_CTD"/>
</dbReference>
<evidence type="ECO:0000256" key="5">
    <source>
        <dbReference type="ARBA" id="ARBA00022906"/>
    </source>
</evidence>
<keyword evidence="6 9" id="KW-1133">Transmembrane helix</keyword>
<organism evidence="12 13">
    <name type="scientific">Cyclostephanos tholiformis</name>
    <dbReference type="NCBI Taxonomy" id="382380"/>
    <lineage>
        <taxon>Eukaryota</taxon>
        <taxon>Sar</taxon>
        <taxon>Stramenopiles</taxon>
        <taxon>Ochrophyta</taxon>
        <taxon>Bacillariophyta</taxon>
        <taxon>Coscinodiscophyceae</taxon>
        <taxon>Thalassiosirophycidae</taxon>
        <taxon>Stephanodiscales</taxon>
        <taxon>Stephanodiscaceae</taxon>
        <taxon>Cyclostephanos</taxon>
    </lineage>
</organism>
<dbReference type="PANTHER" id="PTHR11562">
    <property type="entry name" value="CATION EFFLUX PROTEIN/ ZINC TRANSPORTER"/>
    <property type="match status" value="1"/>
</dbReference>
<dbReference type="InterPro" id="IPR027469">
    <property type="entry name" value="Cation_efflux_TMD_sf"/>
</dbReference>
<dbReference type="EMBL" id="JALLPB020000112">
    <property type="protein sequence ID" value="KAL3817268.1"/>
    <property type="molecule type" value="Genomic_DNA"/>
</dbReference>
<keyword evidence="3" id="KW-0813">Transport</keyword>
<dbReference type="InterPro" id="IPR050681">
    <property type="entry name" value="CDF/SLC30A"/>
</dbReference>
<dbReference type="AlphaFoldDB" id="A0ABD3RYF2"/>
<feature type="transmembrane region" description="Helical" evidence="9">
    <location>
        <begin position="309"/>
        <end position="332"/>
    </location>
</feature>
<dbReference type="GO" id="GO:0016020">
    <property type="term" value="C:membrane"/>
    <property type="evidence" value="ECO:0007669"/>
    <property type="project" value="UniProtKB-SubCell"/>
</dbReference>
<dbReference type="Pfam" id="PF01545">
    <property type="entry name" value="Cation_efflux"/>
    <property type="match status" value="1"/>
</dbReference>
<evidence type="ECO:0000259" key="10">
    <source>
        <dbReference type="Pfam" id="PF01545"/>
    </source>
</evidence>
<evidence type="ECO:0000259" key="11">
    <source>
        <dbReference type="Pfam" id="PF16916"/>
    </source>
</evidence>
<feature type="transmembrane region" description="Helical" evidence="9">
    <location>
        <begin position="69"/>
        <end position="94"/>
    </location>
</feature>
<comment type="similarity">
    <text evidence="2">Belongs to the cation diffusion facilitator (CDF) transporter (TC 2.A.4) family. SLC30A subfamily.</text>
</comment>
<gene>
    <name evidence="12" type="ORF">ACHAXA_007122</name>
</gene>
<feature type="transmembrane region" description="Helical" evidence="9">
    <location>
        <begin position="132"/>
        <end position="151"/>
    </location>
</feature>
<comment type="subcellular location">
    <subcellularLocation>
        <location evidence="1">Membrane</location>
        <topology evidence="1">Multi-pass membrane protein</topology>
    </subcellularLocation>
</comment>
<accession>A0ABD3RYF2</accession>
<dbReference type="GO" id="GO:0006829">
    <property type="term" value="P:zinc ion transport"/>
    <property type="evidence" value="ECO:0007669"/>
    <property type="project" value="UniProtKB-KW"/>
</dbReference>
<dbReference type="NCBIfam" id="TIGR01297">
    <property type="entry name" value="CDF"/>
    <property type="match status" value="1"/>
</dbReference>
<evidence type="ECO:0000256" key="2">
    <source>
        <dbReference type="ARBA" id="ARBA00008873"/>
    </source>
</evidence>
<evidence type="ECO:0000256" key="4">
    <source>
        <dbReference type="ARBA" id="ARBA00022692"/>
    </source>
</evidence>
<feature type="domain" description="Cation efflux protein transmembrane" evidence="10">
    <location>
        <begin position="68"/>
        <end position="367"/>
    </location>
</feature>
<dbReference type="Proteomes" id="UP001530377">
    <property type="component" value="Unassembled WGS sequence"/>
</dbReference>
<reference evidence="12 13" key="1">
    <citation type="submission" date="2024-10" db="EMBL/GenBank/DDBJ databases">
        <title>Updated reference genomes for cyclostephanoid diatoms.</title>
        <authorList>
            <person name="Roberts W.R."/>
            <person name="Alverson A.J."/>
        </authorList>
    </citation>
    <scope>NUCLEOTIDE SEQUENCE [LARGE SCALE GENOMIC DNA]</scope>
    <source>
        <strain evidence="12 13">AJA228-03</strain>
    </source>
</reference>
<sequence length="464" mass="50972">MAIIIHNNSRSSGALKCSSCRVNNKGVRENEFCVLAKEEGLADPTIAPFAPKHGNDQSQRDNVQRRLKMASIICLIFLISEIAGGLISGSLAILSDAAHLFSDLMGFVFAIAAGKVASMPGSRNYTFGYRRWEVIAALFSMLSLAFFSILLEAEGIRRLYSMILSGDHLIEEIDGRVMSAVAFIGVIINVSLAFILGVENHVHMAGDDHHHHDHSHCVHKYSAAQCDEIDADGGVIELGHSNGQYARDEVNGFLQSMTFASCDYHNHHHSHSKIVDVNEGIDSSNITTKCDSISRKVPIPRQNINMHAAFLHVLGDLVQSIAVLVAGLVIMYKPEWKVVDPILSIVFCPLIFYSTFGVIRTSMQILLEGSPTSVNVDELWSDIATVEGVTNVSNLHVWSISHGIVAMTVHARAIHPQTALHTIHELCTRRYSIDHCTIQIEDNSSDRSLESTNTTHFYVPVQGA</sequence>
<dbReference type="Gene3D" id="1.20.1510.10">
    <property type="entry name" value="Cation efflux protein transmembrane domain"/>
    <property type="match status" value="1"/>
</dbReference>
<protein>
    <submittedName>
        <fullName evidence="12">Uncharacterized protein</fullName>
    </submittedName>
</protein>
<feature type="transmembrane region" description="Helical" evidence="9">
    <location>
        <begin position="100"/>
        <end position="120"/>
    </location>
</feature>
<evidence type="ECO:0000313" key="13">
    <source>
        <dbReference type="Proteomes" id="UP001530377"/>
    </source>
</evidence>
<feature type="domain" description="Cation efflux protein cytoplasmic" evidence="11">
    <location>
        <begin position="372"/>
        <end position="442"/>
    </location>
</feature>
<keyword evidence="8 9" id="KW-0472">Membrane</keyword>
<keyword evidence="4 9" id="KW-0812">Transmembrane</keyword>
<dbReference type="InterPro" id="IPR058533">
    <property type="entry name" value="Cation_efflux_TM"/>
</dbReference>
<feature type="transmembrane region" description="Helical" evidence="9">
    <location>
        <begin position="338"/>
        <end position="359"/>
    </location>
</feature>
<evidence type="ECO:0000256" key="8">
    <source>
        <dbReference type="ARBA" id="ARBA00023136"/>
    </source>
</evidence>
<keyword evidence="5" id="KW-0864">Zinc transport</keyword>
<name>A0ABD3RYF2_9STRA</name>
<evidence type="ECO:0000313" key="12">
    <source>
        <dbReference type="EMBL" id="KAL3817268.1"/>
    </source>
</evidence>
<evidence type="ECO:0000256" key="1">
    <source>
        <dbReference type="ARBA" id="ARBA00004141"/>
    </source>
</evidence>
<dbReference type="SUPFAM" id="SSF161111">
    <property type="entry name" value="Cation efflux protein transmembrane domain-like"/>
    <property type="match status" value="1"/>
</dbReference>
<keyword evidence="5" id="KW-0862">Zinc</keyword>
<evidence type="ECO:0000256" key="6">
    <source>
        <dbReference type="ARBA" id="ARBA00022989"/>
    </source>
</evidence>
<dbReference type="InterPro" id="IPR002524">
    <property type="entry name" value="Cation_efflux"/>
</dbReference>
<comment type="caution">
    <text evidence="12">The sequence shown here is derived from an EMBL/GenBank/DDBJ whole genome shotgun (WGS) entry which is preliminary data.</text>
</comment>
<feature type="transmembrane region" description="Helical" evidence="9">
    <location>
        <begin position="177"/>
        <end position="198"/>
    </location>
</feature>
<dbReference type="PANTHER" id="PTHR11562:SF17">
    <property type="entry name" value="RE54080P-RELATED"/>
    <property type="match status" value="1"/>
</dbReference>
<evidence type="ECO:0000256" key="9">
    <source>
        <dbReference type="SAM" id="Phobius"/>
    </source>
</evidence>
<proteinExistence type="inferred from homology"/>
<dbReference type="Pfam" id="PF16916">
    <property type="entry name" value="ZT_dimer"/>
    <property type="match status" value="1"/>
</dbReference>